<comment type="caution">
    <text evidence="2">The sequence shown here is derived from an EMBL/GenBank/DDBJ whole genome shotgun (WGS) entry which is preliminary data.</text>
</comment>
<keyword evidence="3" id="KW-1185">Reference proteome</keyword>
<proteinExistence type="predicted"/>
<gene>
    <name evidence="2" type="ORF">J2X01_001071</name>
</gene>
<evidence type="ECO:0000313" key="3">
    <source>
        <dbReference type="Proteomes" id="UP001252243"/>
    </source>
</evidence>
<dbReference type="Proteomes" id="UP001252243">
    <property type="component" value="Unassembled WGS sequence"/>
</dbReference>
<name>A0ABU1U9J6_9MICC</name>
<sequence>MRRGPGLAPGAAVAIPAPIAIRPANGIASKPATQSLWNRSMCQPSPTSGQFTVSPRLRSGISFGPIG</sequence>
<accession>A0ABU1U9J6</accession>
<evidence type="ECO:0000313" key="2">
    <source>
        <dbReference type="EMBL" id="MDR7081790.1"/>
    </source>
</evidence>
<organism evidence="2 3">
    <name type="scientific">Arthrobacter ginsengisoli</name>
    <dbReference type="NCBI Taxonomy" id="1356565"/>
    <lineage>
        <taxon>Bacteria</taxon>
        <taxon>Bacillati</taxon>
        <taxon>Actinomycetota</taxon>
        <taxon>Actinomycetes</taxon>
        <taxon>Micrococcales</taxon>
        <taxon>Micrococcaceae</taxon>
        <taxon>Arthrobacter</taxon>
    </lineage>
</organism>
<evidence type="ECO:0000256" key="1">
    <source>
        <dbReference type="SAM" id="MobiDB-lite"/>
    </source>
</evidence>
<feature type="compositionally biased region" description="Polar residues" evidence="1">
    <location>
        <begin position="42"/>
        <end position="53"/>
    </location>
</feature>
<feature type="region of interest" description="Disordered" evidence="1">
    <location>
        <begin position="42"/>
        <end position="67"/>
    </location>
</feature>
<dbReference type="EMBL" id="JAVDVQ010000003">
    <property type="protein sequence ID" value="MDR7081790.1"/>
    <property type="molecule type" value="Genomic_DNA"/>
</dbReference>
<protein>
    <submittedName>
        <fullName evidence="2">Uncharacterized protein</fullName>
    </submittedName>
</protein>
<reference evidence="2 3" key="1">
    <citation type="submission" date="2023-07" db="EMBL/GenBank/DDBJ databases">
        <title>Sorghum-associated microbial communities from plants grown in Nebraska, USA.</title>
        <authorList>
            <person name="Schachtman D."/>
        </authorList>
    </citation>
    <scope>NUCLEOTIDE SEQUENCE [LARGE SCALE GENOMIC DNA]</scope>
    <source>
        <strain evidence="2 3">BE167</strain>
    </source>
</reference>